<protein>
    <recommendedName>
        <fullName evidence="3">ESAT-6-like protein</fullName>
    </recommendedName>
</protein>
<dbReference type="InterPro" id="IPR010310">
    <property type="entry name" value="T7SS_ESAT-6-like"/>
</dbReference>
<dbReference type="EMBL" id="BOML01000043">
    <property type="protein sequence ID" value="GIE04180.1"/>
    <property type="molecule type" value="Genomic_DNA"/>
</dbReference>
<organism evidence="1 2">
    <name type="scientific">Paractinoplanes durhamensis</name>
    <dbReference type="NCBI Taxonomy" id="113563"/>
    <lineage>
        <taxon>Bacteria</taxon>
        <taxon>Bacillati</taxon>
        <taxon>Actinomycetota</taxon>
        <taxon>Actinomycetes</taxon>
        <taxon>Micromonosporales</taxon>
        <taxon>Micromonosporaceae</taxon>
        <taxon>Paractinoplanes</taxon>
    </lineage>
</organism>
<evidence type="ECO:0000313" key="2">
    <source>
        <dbReference type="Proteomes" id="UP000637628"/>
    </source>
</evidence>
<comment type="caution">
    <text evidence="1">The sequence shown here is derived from an EMBL/GenBank/DDBJ whole genome shotgun (WGS) entry which is preliminary data.</text>
</comment>
<evidence type="ECO:0008006" key="3">
    <source>
        <dbReference type="Google" id="ProtNLM"/>
    </source>
</evidence>
<evidence type="ECO:0000313" key="1">
    <source>
        <dbReference type="EMBL" id="GIE04180.1"/>
    </source>
</evidence>
<dbReference type="Pfam" id="PF06013">
    <property type="entry name" value="WXG100"/>
    <property type="match status" value="1"/>
</dbReference>
<accession>A0ABQ3Z300</accession>
<dbReference type="RefSeq" id="WP_203730706.1">
    <property type="nucleotide sequence ID" value="NZ_BAAATX010000029.1"/>
</dbReference>
<reference evidence="1 2" key="1">
    <citation type="submission" date="2021-01" db="EMBL/GenBank/DDBJ databases">
        <title>Whole genome shotgun sequence of Actinoplanes durhamensis NBRC 14914.</title>
        <authorList>
            <person name="Komaki H."/>
            <person name="Tamura T."/>
        </authorList>
    </citation>
    <scope>NUCLEOTIDE SEQUENCE [LARGE SCALE GENOMIC DNA]</scope>
    <source>
        <strain evidence="1 2">NBRC 14914</strain>
    </source>
</reference>
<name>A0ABQ3Z300_9ACTN</name>
<dbReference type="Gene3D" id="1.10.287.1060">
    <property type="entry name" value="ESAT-6-like"/>
    <property type="match status" value="1"/>
</dbReference>
<sequence>MAQLNRVDDTSLHPLVGQLEDAHTQLTNVHSNVSASQANLQAGWQGEASLKHGAATNQWLDGLAKVQEGVRDLHGIMSTHANVSARAEGDIAAQSSSWT</sequence>
<dbReference type="Proteomes" id="UP000637628">
    <property type="component" value="Unassembled WGS sequence"/>
</dbReference>
<dbReference type="SUPFAM" id="SSF140453">
    <property type="entry name" value="EsxAB dimer-like"/>
    <property type="match status" value="1"/>
</dbReference>
<keyword evidence="2" id="KW-1185">Reference proteome</keyword>
<dbReference type="InterPro" id="IPR036689">
    <property type="entry name" value="ESAT-6-like_sf"/>
</dbReference>
<gene>
    <name evidence="1" type="ORF">Adu01nite_55300</name>
</gene>
<proteinExistence type="predicted"/>